<keyword evidence="3" id="KW-1185">Reference proteome</keyword>
<comment type="caution">
    <text evidence="2">The sequence shown here is derived from an EMBL/GenBank/DDBJ whole genome shotgun (WGS) entry which is preliminary data.</text>
</comment>
<evidence type="ECO:0000256" key="1">
    <source>
        <dbReference type="SAM" id="Phobius"/>
    </source>
</evidence>
<feature type="transmembrane region" description="Helical" evidence="1">
    <location>
        <begin position="126"/>
        <end position="143"/>
    </location>
</feature>
<feature type="transmembrane region" description="Helical" evidence="1">
    <location>
        <begin position="102"/>
        <end position="119"/>
    </location>
</feature>
<gene>
    <name evidence="2" type="ORF">D1781_15450</name>
</gene>
<accession>A0A3A1TX60</accession>
<feature type="transmembrane region" description="Helical" evidence="1">
    <location>
        <begin position="75"/>
        <end position="96"/>
    </location>
</feature>
<dbReference type="AlphaFoldDB" id="A0A3A1TX60"/>
<feature type="transmembrane region" description="Helical" evidence="1">
    <location>
        <begin position="149"/>
        <end position="170"/>
    </location>
</feature>
<name>A0A3A1TX60_9MICO</name>
<organism evidence="2 3">
    <name type="scientific">Amnibacterium setariae</name>
    <dbReference type="NCBI Taxonomy" id="2306585"/>
    <lineage>
        <taxon>Bacteria</taxon>
        <taxon>Bacillati</taxon>
        <taxon>Actinomycetota</taxon>
        <taxon>Actinomycetes</taxon>
        <taxon>Micrococcales</taxon>
        <taxon>Microbacteriaceae</taxon>
        <taxon>Amnibacterium</taxon>
    </lineage>
</organism>
<dbReference type="EMBL" id="QXTG01000002">
    <property type="protein sequence ID" value="RIX28782.1"/>
    <property type="molecule type" value="Genomic_DNA"/>
</dbReference>
<proteinExistence type="predicted"/>
<keyword evidence="1" id="KW-1133">Transmembrane helix</keyword>
<protein>
    <submittedName>
        <fullName evidence="2">Uncharacterized protein</fullName>
    </submittedName>
</protein>
<dbReference type="RefSeq" id="WP_119483091.1">
    <property type="nucleotide sequence ID" value="NZ_QXTG01000002.1"/>
</dbReference>
<evidence type="ECO:0000313" key="2">
    <source>
        <dbReference type="EMBL" id="RIX28782.1"/>
    </source>
</evidence>
<dbReference type="Proteomes" id="UP000265742">
    <property type="component" value="Unassembled WGS sequence"/>
</dbReference>
<dbReference type="OrthoDB" id="4881511at2"/>
<evidence type="ECO:0000313" key="3">
    <source>
        <dbReference type="Proteomes" id="UP000265742"/>
    </source>
</evidence>
<keyword evidence="1" id="KW-0812">Transmembrane</keyword>
<sequence>MDRLLGAPPSRSQRLLRSILGGGAVYFALFALVHVVLAFTSAGTNAWDLVSLVLVLVPQWVLIRRRTLDLPLRPSIMLALIVGAAALTGLLSIADVARPDGYDAWFLGAVAFDLLGLAVAGRFGSAWVGMGVVAALCIGWALLGGRPVGIGIGLVVRHVATLAVGTALAVSLRRSSATAVIARGVQRRRRMEEDVARARASARRSQVEQVLEQAGPVLRSIAEGRPTTPEERRQMLVIEGALRDQIRTPRLNASELRSVVDTARRRGVNVLLLDEADAAGDDARLHAVHWLAERLAATPEGRFVGRLRDTENGGVRVSAVRDEQGEAEVFGTREPVGG</sequence>
<keyword evidence="1" id="KW-0472">Membrane</keyword>
<reference evidence="3" key="1">
    <citation type="submission" date="2018-09" db="EMBL/GenBank/DDBJ databases">
        <authorList>
            <person name="Kim I."/>
        </authorList>
    </citation>
    <scope>NUCLEOTIDE SEQUENCE [LARGE SCALE GENOMIC DNA]</scope>
    <source>
        <strain evidence="3">DD4a</strain>
    </source>
</reference>
<feature type="transmembrane region" description="Helical" evidence="1">
    <location>
        <begin position="20"/>
        <end position="40"/>
    </location>
</feature>
<feature type="transmembrane region" description="Helical" evidence="1">
    <location>
        <begin position="46"/>
        <end position="63"/>
    </location>
</feature>